<dbReference type="Gene3D" id="3.40.50.300">
    <property type="entry name" value="P-loop containing nucleotide triphosphate hydrolases"/>
    <property type="match status" value="2"/>
</dbReference>
<evidence type="ECO:0000256" key="3">
    <source>
        <dbReference type="ARBA" id="ARBA00022840"/>
    </source>
</evidence>
<dbReference type="GO" id="GO:0030261">
    <property type="term" value="P:chromosome condensation"/>
    <property type="evidence" value="ECO:0007669"/>
    <property type="project" value="InterPro"/>
</dbReference>
<keyword evidence="4 6" id="KW-0175">Coiled coil</keyword>
<feature type="coiled-coil region" evidence="6">
    <location>
        <begin position="985"/>
        <end position="1012"/>
    </location>
</feature>
<feature type="coiled-coil region" evidence="6">
    <location>
        <begin position="170"/>
        <end position="218"/>
    </location>
</feature>
<evidence type="ECO:0000313" key="9">
    <source>
        <dbReference type="EMBL" id="CUS51189.1"/>
    </source>
</evidence>
<feature type="compositionally biased region" description="Basic and acidic residues" evidence="7">
    <location>
        <begin position="341"/>
        <end position="359"/>
    </location>
</feature>
<keyword evidence="5" id="KW-0238">DNA-binding</keyword>
<accession>A0A160TSE2</accession>
<dbReference type="AlphaFoldDB" id="A0A160TSE2"/>
<evidence type="ECO:0000256" key="1">
    <source>
        <dbReference type="ARBA" id="ARBA00022490"/>
    </source>
</evidence>
<evidence type="ECO:0000256" key="2">
    <source>
        <dbReference type="ARBA" id="ARBA00022741"/>
    </source>
</evidence>
<dbReference type="CDD" id="cd03278">
    <property type="entry name" value="ABC_SMC_barmotin"/>
    <property type="match status" value="1"/>
</dbReference>
<gene>
    <name evidence="9" type="ORF">MGWOODY_XGa499</name>
</gene>
<reference evidence="9" key="1">
    <citation type="submission" date="2015-10" db="EMBL/GenBank/DDBJ databases">
        <authorList>
            <person name="Gilbert D.G."/>
        </authorList>
    </citation>
    <scope>NUCLEOTIDE SEQUENCE</scope>
</reference>
<evidence type="ECO:0000256" key="5">
    <source>
        <dbReference type="ARBA" id="ARBA00023125"/>
    </source>
</evidence>
<dbReference type="InterPro" id="IPR027417">
    <property type="entry name" value="P-loop_NTPase"/>
</dbReference>
<evidence type="ECO:0000256" key="4">
    <source>
        <dbReference type="ARBA" id="ARBA00023054"/>
    </source>
</evidence>
<dbReference type="InterPro" id="IPR011890">
    <property type="entry name" value="SMC_prok"/>
</dbReference>
<keyword evidence="2" id="KW-0547">Nucleotide-binding</keyword>
<evidence type="ECO:0000256" key="6">
    <source>
        <dbReference type="SAM" id="Coils"/>
    </source>
</evidence>
<dbReference type="InterPro" id="IPR003395">
    <property type="entry name" value="RecF/RecN/SMC_N"/>
</dbReference>
<dbReference type="PIRSF" id="PIRSF005719">
    <property type="entry name" value="SMC"/>
    <property type="match status" value="1"/>
</dbReference>
<dbReference type="GO" id="GO:0005524">
    <property type="term" value="F:ATP binding"/>
    <property type="evidence" value="ECO:0007669"/>
    <property type="project" value="UniProtKB-KW"/>
</dbReference>
<dbReference type="Pfam" id="PF02463">
    <property type="entry name" value="SMC_N"/>
    <property type="match status" value="1"/>
</dbReference>
<keyword evidence="3" id="KW-0067">ATP-binding</keyword>
<evidence type="ECO:0000256" key="7">
    <source>
        <dbReference type="SAM" id="MobiDB-lite"/>
    </source>
</evidence>
<feature type="coiled-coil region" evidence="6">
    <location>
        <begin position="906"/>
        <end position="940"/>
    </location>
</feature>
<dbReference type="PANTHER" id="PTHR43977">
    <property type="entry name" value="STRUCTURAL MAINTENANCE OF CHROMOSOMES PROTEIN 3"/>
    <property type="match status" value="1"/>
</dbReference>
<dbReference type="GO" id="GO:0016887">
    <property type="term" value="F:ATP hydrolysis activity"/>
    <property type="evidence" value="ECO:0007669"/>
    <property type="project" value="InterPro"/>
</dbReference>
<feature type="region of interest" description="Disordered" evidence="7">
    <location>
        <begin position="335"/>
        <end position="371"/>
    </location>
</feature>
<dbReference type="GO" id="GO:0007062">
    <property type="term" value="P:sister chromatid cohesion"/>
    <property type="evidence" value="ECO:0007669"/>
    <property type="project" value="InterPro"/>
</dbReference>
<feature type="compositionally biased region" description="Polar residues" evidence="7">
    <location>
        <begin position="362"/>
        <end position="371"/>
    </location>
</feature>
<keyword evidence="1" id="KW-0963">Cytoplasm</keyword>
<dbReference type="GO" id="GO:0003677">
    <property type="term" value="F:DNA binding"/>
    <property type="evidence" value="ECO:0007669"/>
    <property type="project" value="UniProtKB-KW"/>
</dbReference>
<name>A0A160TSE2_9ZZZZ</name>
<evidence type="ECO:0000259" key="8">
    <source>
        <dbReference type="Pfam" id="PF02463"/>
    </source>
</evidence>
<feature type="coiled-coil region" evidence="6">
    <location>
        <begin position="675"/>
        <end position="744"/>
    </location>
</feature>
<organism evidence="9">
    <name type="scientific">hydrothermal vent metagenome</name>
    <dbReference type="NCBI Taxonomy" id="652676"/>
    <lineage>
        <taxon>unclassified sequences</taxon>
        <taxon>metagenomes</taxon>
        <taxon>ecological metagenomes</taxon>
    </lineage>
</organism>
<feature type="domain" description="RecF/RecN/SMC N-terminal" evidence="8">
    <location>
        <begin position="3"/>
        <end position="1151"/>
    </location>
</feature>
<dbReference type="NCBIfam" id="TIGR02168">
    <property type="entry name" value="SMC_prok_B"/>
    <property type="match status" value="1"/>
</dbReference>
<protein>
    <submittedName>
        <fullName evidence="9">Chromosome partition protein smc</fullName>
    </submittedName>
</protein>
<dbReference type="SUPFAM" id="SSF52540">
    <property type="entry name" value="P-loop containing nucleoside triphosphate hydrolases"/>
    <property type="match status" value="2"/>
</dbReference>
<dbReference type="InterPro" id="IPR024704">
    <property type="entry name" value="SMC"/>
</dbReference>
<sequence>MQLKKLNLSGFKSFVDATSITIPADFTGIVGPNGCGKSNVIDAVRWVMGEASARNLRGESMSDVIFNGSGSRKPVGKASVELLFDNSEGTAPDAYAAFAEISVRRTLSRDGTSEYLINRTRCRRRDITDLFRGTGLGARSYSIIEQGMVSRIVEARPEELRSFVEEAAGITRYKDRRRETETRIRHTRENLDRIGDIVSELASQLRRLQRQSQAARRYQKLRDEEWVVNGQLLAVRYVMMKQRSEEQDRSTAQARNQVEAELAQQRSLEGKVEEIRTQQSDAQKLMNDIQAGFYTVGAEVASVEQKIEHTRETEQQQRSELGRLTADLESISTQLEQDSLESQKLEDLMSRSEAQRASRESGLQSAQQQLQNTEQLFEDWQERWHDFTQQAAEPARNQEVQRTRIEQFESVDHKTQERLARLDEEDLKLLEEEEQLDVEGTRTVSQQHDQQVEDRRADFQKLVQRIEDGRRAAESLAQRVDEGRKNMHATNSRLESLIDLQESALKHDDRYQEWLVRRGLSHAPRLAEEVKVADGWEAAADALLGNRLAGLGVGSIENTIADETALPASNLFFIESGPISEIADDFKTLSSMVRSSRYDLQSVLAGVYIAETLPEAMQRRTTLKLHECVVTRCGTVVGINWVRAPRRPDNETGLLSREDEIDGLREEVSHLVPATQALEDELLSVRDRFRILEQQQQTEQQEVHGLRLTRDEHRQSLADKEARFAQIETRRHQLASEMEELISELGKTGEGLDEARRNLALAENETGSVDGDREVLLKEKQQVSDVLIQSRRAVQDNRDQLHRAELDLQGVRASLESLQAGLERLTTQHQQTAFRHQELEHTLRVGVEPEQVLRQRLDELLDSRIEVETRLTAARNDYAQFDENLRDTQALVSECEQRVAVARDALQEQQLIAQELDVRMDTLREQIEASKYLLEKLLAELPDDAEESLWTEKSQQLGEKIAKIGPVNLVAIEEFEEQSERKNYLDKQQADLVEALDTLENAIKKIDRETRDRFKQTFDNLNAGFIEFFPRLFGGGSAVLELTDGDYLTAGVTVMARPPGKRNSTIHLLSGGEKALAAVALLFALFRLNPAPFCILDEVDAPLDDANVVRYCQTLRTLSERSQLIVITHNKITMESSDVLLGVTMGEPGVSSIVSVDIEEAVEIAAQ</sequence>
<dbReference type="HAMAP" id="MF_01894">
    <property type="entry name" value="Smc_prok"/>
    <property type="match status" value="1"/>
</dbReference>
<proteinExistence type="inferred from homology"/>
<dbReference type="EMBL" id="CZRL01000056">
    <property type="protein sequence ID" value="CUS51189.1"/>
    <property type="molecule type" value="Genomic_DNA"/>
</dbReference>